<name>X1H3E5_9ZZZZ</name>
<evidence type="ECO:0000259" key="1">
    <source>
        <dbReference type="Pfam" id="PF05076"/>
    </source>
</evidence>
<gene>
    <name evidence="2" type="ORF">S03H2_46457</name>
</gene>
<dbReference type="Pfam" id="PF05076">
    <property type="entry name" value="SUFU"/>
    <property type="match status" value="1"/>
</dbReference>
<organism evidence="2">
    <name type="scientific">marine sediment metagenome</name>
    <dbReference type="NCBI Taxonomy" id="412755"/>
    <lineage>
        <taxon>unclassified sequences</taxon>
        <taxon>metagenomes</taxon>
        <taxon>ecological metagenomes</taxon>
    </lineage>
</organism>
<reference evidence="2" key="1">
    <citation type="journal article" date="2014" name="Front. Microbiol.">
        <title>High frequency of phylogenetically diverse reductive dehalogenase-homologous genes in deep subseafloor sedimentary metagenomes.</title>
        <authorList>
            <person name="Kawai M."/>
            <person name="Futagami T."/>
            <person name="Toyoda A."/>
            <person name="Takaki Y."/>
            <person name="Nishi S."/>
            <person name="Hori S."/>
            <person name="Arai W."/>
            <person name="Tsubouchi T."/>
            <person name="Morono Y."/>
            <person name="Uchiyama I."/>
            <person name="Ito T."/>
            <person name="Fujiyama A."/>
            <person name="Inagaki F."/>
            <person name="Takami H."/>
        </authorList>
    </citation>
    <scope>NUCLEOTIDE SEQUENCE</scope>
    <source>
        <strain evidence="2">Expedition CK06-06</strain>
    </source>
</reference>
<accession>X1H3E5</accession>
<dbReference type="EMBL" id="BARU01029168">
    <property type="protein sequence ID" value="GAH63932.1"/>
    <property type="molecule type" value="Genomic_DNA"/>
</dbReference>
<feature type="domain" description="Suppressor of fused-like" evidence="1">
    <location>
        <begin position="7"/>
        <end position="139"/>
    </location>
</feature>
<feature type="non-terminal residue" evidence="2">
    <location>
        <position position="1"/>
    </location>
</feature>
<comment type="caution">
    <text evidence="2">The sequence shown here is derived from an EMBL/GenBank/DDBJ whole genome shotgun (WGS) entry which is preliminary data.</text>
</comment>
<dbReference type="AlphaFoldDB" id="X1H3E5"/>
<proteinExistence type="predicted"/>
<dbReference type="InterPro" id="IPR020941">
    <property type="entry name" value="SUFU-like_domain"/>
</dbReference>
<evidence type="ECO:0000313" key="2">
    <source>
        <dbReference type="EMBL" id="GAH63932.1"/>
    </source>
</evidence>
<sequence length="142" mass="17119">KLNFFRYGELYIKLPPDWPYPLKELKQDNYAWVFQNLYLLPRSVHENRTFFWNGQVVDNDRAFARNTELSGFLIKYPNTIDIPVEFNMLKVNPQKAICFYQLIPLYHKEMDFLEKHGLEKLYDKFDEYGVTDVVDLKRPKVC</sequence>
<protein>
    <recommendedName>
        <fullName evidence="1">Suppressor of fused-like domain-containing protein</fullName>
    </recommendedName>
</protein>